<gene>
    <name evidence="1" type="ORF">XYCOK13_42920</name>
</gene>
<name>A0A8J4H942_9BACL</name>
<proteinExistence type="predicted"/>
<sequence length="318" mass="36924">MQLLRMQWLHRNRAAMVRKIAVLNSSNQPFVQKFQTILSAFLDGYHAVLQNDPNVSEIKQMLDQRYDTYYRGFAYEGLGMGLGARTLFRPSEKASLEANFQAYSPNYLYQYYVGLGWWLSIRYGYRSSGYRRFLRMLDPFHGPIVYDGVGFRAGLLQRLSFARLARHFSRLGHVGERVCYQGWGRSLWFQQQFQLDKVLYELERLPTPQRTDAISGVGLAAAYSCFDDVPWVKGLSELVPREWRAAFGQGLSFGWQARKLQTPHFDEYVSGFVPAVSETVFVSQQAVESVKRQLFVRQANPRYVDWLDKVRQCMAEIL</sequence>
<organism evidence="1 2">
    <name type="scientific">Xylanibacillus composti</name>
    <dbReference type="NCBI Taxonomy" id="1572762"/>
    <lineage>
        <taxon>Bacteria</taxon>
        <taxon>Bacillati</taxon>
        <taxon>Bacillota</taxon>
        <taxon>Bacilli</taxon>
        <taxon>Bacillales</taxon>
        <taxon>Paenibacillaceae</taxon>
        <taxon>Xylanibacillus</taxon>
    </lineage>
</organism>
<protein>
    <submittedName>
        <fullName evidence="1">DUF1702 family protein</fullName>
    </submittedName>
</protein>
<dbReference type="EMBL" id="BOVK01000094">
    <property type="protein sequence ID" value="GIQ71468.1"/>
    <property type="molecule type" value="Genomic_DNA"/>
</dbReference>
<dbReference type="Proteomes" id="UP000677918">
    <property type="component" value="Unassembled WGS sequence"/>
</dbReference>
<evidence type="ECO:0000313" key="2">
    <source>
        <dbReference type="Proteomes" id="UP000677918"/>
    </source>
</evidence>
<accession>A0A8J4H942</accession>
<dbReference type="AlphaFoldDB" id="A0A8J4H942"/>
<keyword evidence="2" id="KW-1185">Reference proteome</keyword>
<evidence type="ECO:0000313" key="1">
    <source>
        <dbReference type="EMBL" id="GIQ71468.1"/>
    </source>
</evidence>
<reference evidence="1" key="1">
    <citation type="submission" date="2021-04" db="EMBL/GenBank/DDBJ databases">
        <title>Draft genome sequence of Xylanibacillus composti strain K13.</title>
        <authorList>
            <person name="Uke A."/>
            <person name="Chhe C."/>
            <person name="Baramee S."/>
            <person name="Kosugi A."/>
        </authorList>
    </citation>
    <scope>NUCLEOTIDE SEQUENCE</scope>
    <source>
        <strain evidence="1">K13</strain>
    </source>
</reference>
<dbReference type="RefSeq" id="WP_213414261.1">
    <property type="nucleotide sequence ID" value="NZ_BOVK01000094.1"/>
</dbReference>
<dbReference type="InterPro" id="IPR012964">
    <property type="entry name" value="DUF1702"/>
</dbReference>
<comment type="caution">
    <text evidence="1">The sequence shown here is derived from an EMBL/GenBank/DDBJ whole genome shotgun (WGS) entry which is preliminary data.</text>
</comment>
<dbReference type="Pfam" id="PF08012">
    <property type="entry name" value="DUF1702"/>
    <property type="match status" value="1"/>
</dbReference>